<dbReference type="Pfam" id="PF07162">
    <property type="entry name" value="B9-C2"/>
    <property type="match status" value="1"/>
</dbReference>
<name>A0A7E5WIB7_TRINI</name>
<keyword evidence="4" id="KW-0206">Cytoskeleton</keyword>
<reference evidence="8" key="1">
    <citation type="submission" date="2025-08" db="UniProtKB">
        <authorList>
            <consortium name="RefSeq"/>
        </authorList>
    </citation>
    <scope>IDENTIFICATION</scope>
</reference>
<gene>
    <name evidence="8" type="primary">LOC113502890</name>
</gene>
<keyword evidence="2" id="KW-0963">Cytoplasm</keyword>
<feature type="region of interest" description="Disordered" evidence="6">
    <location>
        <begin position="498"/>
        <end position="523"/>
    </location>
</feature>
<evidence type="ECO:0000256" key="3">
    <source>
        <dbReference type="ARBA" id="ARBA00022794"/>
    </source>
</evidence>
<feature type="compositionally biased region" description="Basic and acidic residues" evidence="6">
    <location>
        <begin position="501"/>
        <end position="523"/>
    </location>
</feature>
<dbReference type="InterPro" id="IPR010796">
    <property type="entry name" value="C2_B9-type_dom"/>
</dbReference>
<dbReference type="RefSeq" id="XP_026740438.1">
    <property type="nucleotide sequence ID" value="XM_026884637.1"/>
</dbReference>
<dbReference type="GO" id="GO:0036038">
    <property type="term" value="C:MKS complex"/>
    <property type="evidence" value="ECO:0007669"/>
    <property type="project" value="TreeGrafter"/>
</dbReference>
<dbReference type="InParanoid" id="A0A7E5WIB7"/>
<evidence type="ECO:0000256" key="2">
    <source>
        <dbReference type="ARBA" id="ARBA00022490"/>
    </source>
</evidence>
<organism evidence="7 8">
    <name type="scientific">Trichoplusia ni</name>
    <name type="common">Cabbage looper</name>
    <dbReference type="NCBI Taxonomy" id="7111"/>
    <lineage>
        <taxon>Eukaryota</taxon>
        <taxon>Metazoa</taxon>
        <taxon>Ecdysozoa</taxon>
        <taxon>Arthropoda</taxon>
        <taxon>Hexapoda</taxon>
        <taxon>Insecta</taxon>
        <taxon>Pterygota</taxon>
        <taxon>Neoptera</taxon>
        <taxon>Endopterygota</taxon>
        <taxon>Lepidoptera</taxon>
        <taxon>Glossata</taxon>
        <taxon>Ditrysia</taxon>
        <taxon>Noctuoidea</taxon>
        <taxon>Noctuidae</taxon>
        <taxon>Plusiinae</taxon>
        <taxon>Trichoplusia</taxon>
    </lineage>
</organism>
<evidence type="ECO:0000256" key="5">
    <source>
        <dbReference type="ARBA" id="ARBA00023273"/>
    </source>
</evidence>
<dbReference type="GeneID" id="113502890"/>
<protein>
    <submittedName>
        <fullName evidence="8">Meckel syndrome type 1 protein-like</fullName>
    </submittedName>
</protein>
<evidence type="ECO:0000256" key="6">
    <source>
        <dbReference type="SAM" id="MobiDB-lite"/>
    </source>
</evidence>
<comment type="subcellular location">
    <subcellularLocation>
        <location evidence="1">Cytoplasm</location>
        <location evidence="1">Cytoskeleton</location>
        <location evidence="1">Cilium basal body</location>
    </subcellularLocation>
</comment>
<dbReference type="OrthoDB" id="10263520at2759"/>
<evidence type="ECO:0000256" key="4">
    <source>
        <dbReference type="ARBA" id="ARBA00023212"/>
    </source>
</evidence>
<sequence length="523" mass="59600">MNDFNRCNKVTGVYWLKKDLSDLKIKVKLKSQDGVISLPKFEDYTKGSNNLKLDNVVEEHIFKWQEKQFSCWEIQRYTDTHNCITETDLNYHELIENQDSTPSKVFTYIHDDYYLPLPLESKKKNGVLNLDTYLDKLSLNDGIGKVFGGDTLSTTHLFKSEENLNVDTEEWVAMHVVYDNSDYNEDSQLIYKQEATLLSLYHNTTLNYLIIMPDVNSLDMNPYSVETAAGVPWGYQYAVELEFGDQCGEELSMLLKKVHKRWERKQKHLLNFIMPPPGTRQFYITLEILTAKAFDMDNLYIKFDIKIPEEIQCSDTLHGRTHTSEAVKIEGTEEWSFGHVIELNLGISNGMEPPSIKLFMEAISSDWWGRHRTEGYCYLRLPLEPGCFTKTLSCSRPEEVNMVDAESRRFFLGGCHLIKDLEVLAEPQLQEANYTYTSTGSIKVRWNIISQTQVGGFIAPAPQPGTSTASVLLLGAEAALKKYRKARARLAAATKGLGDVKSNESEADVVIRGDDGNGIEKED</sequence>
<evidence type="ECO:0000313" key="7">
    <source>
        <dbReference type="Proteomes" id="UP000322000"/>
    </source>
</evidence>
<accession>A0A7E5WIB7</accession>
<dbReference type="Proteomes" id="UP000322000">
    <property type="component" value="Chromosome 18"/>
</dbReference>
<keyword evidence="5" id="KW-0966">Cell projection</keyword>
<proteinExistence type="predicted"/>
<dbReference type="GO" id="GO:0060271">
    <property type="term" value="P:cilium assembly"/>
    <property type="evidence" value="ECO:0007669"/>
    <property type="project" value="TreeGrafter"/>
</dbReference>
<dbReference type="PANTHER" id="PTHR12968">
    <property type="entry name" value="B9 DOMAIN-CONTAINING"/>
    <property type="match status" value="1"/>
</dbReference>
<dbReference type="PANTHER" id="PTHR12968:SF4">
    <property type="entry name" value="TECTONIC-LIKE COMPLEX MEMBER MKS1"/>
    <property type="match status" value="1"/>
</dbReference>
<evidence type="ECO:0000256" key="1">
    <source>
        <dbReference type="ARBA" id="ARBA00004120"/>
    </source>
</evidence>
<keyword evidence="3" id="KW-0970">Cilium biogenesis/degradation</keyword>
<keyword evidence="7" id="KW-1185">Reference proteome</keyword>
<evidence type="ECO:0000313" key="8">
    <source>
        <dbReference type="RefSeq" id="XP_026740438.1"/>
    </source>
</evidence>
<dbReference type="AlphaFoldDB" id="A0A7E5WIB7"/>
<dbReference type="KEGG" id="tnl:113502890"/>